<evidence type="ECO:0000256" key="5">
    <source>
        <dbReference type="ARBA" id="ARBA00022723"/>
    </source>
</evidence>
<evidence type="ECO:0000256" key="3">
    <source>
        <dbReference type="ARBA" id="ARBA00022457"/>
    </source>
</evidence>
<evidence type="ECO:0000256" key="11">
    <source>
        <dbReference type="ARBA" id="ARBA00038905"/>
    </source>
</evidence>
<keyword evidence="15" id="KW-1185">Reference proteome</keyword>
<dbReference type="PROSITE" id="PS51462">
    <property type="entry name" value="NUDIX"/>
    <property type="match status" value="1"/>
</dbReference>
<dbReference type="PROSITE" id="PS00893">
    <property type="entry name" value="NUDIX_BOX"/>
    <property type="match status" value="1"/>
</dbReference>
<dbReference type="PANTHER" id="PTHR47707:SF1">
    <property type="entry name" value="NUDIX HYDROLASE FAMILY PROTEIN"/>
    <property type="match status" value="1"/>
</dbReference>
<sequence length="166" mass="17827">MKVPRSILVSLRLGHVTLSHDTKPAPIPRQIVGGALVDSLLRPTRLLAARRTAPPEFAGMWEFPGGKVEAGETAPQALHRELAEELGVTVRLGAELAGPTPDGWPLSIKASMRVWLAELTGGSPEPLEDHDVLRWVDLAGDEVLALPWIPADMPIVHALLALNTAN</sequence>
<evidence type="ECO:0000256" key="1">
    <source>
        <dbReference type="ARBA" id="ARBA00001946"/>
    </source>
</evidence>
<dbReference type="InterPro" id="IPR020084">
    <property type="entry name" value="NUDIX_hydrolase_CS"/>
</dbReference>
<keyword evidence="5" id="KW-0479">Metal-binding</keyword>
<accession>A0ABX0D868</accession>
<keyword evidence="4" id="KW-0235">DNA replication</keyword>
<dbReference type="InterPro" id="IPR015797">
    <property type="entry name" value="NUDIX_hydrolase-like_dom_sf"/>
</dbReference>
<evidence type="ECO:0000256" key="10">
    <source>
        <dbReference type="ARBA" id="ARBA00035861"/>
    </source>
</evidence>
<dbReference type="InterPro" id="IPR020476">
    <property type="entry name" value="Nudix_hydrolase"/>
</dbReference>
<name>A0ABX0D868_9MICC</name>
<dbReference type="CDD" id="cd03425">
    <property type="entry name" value="NUDIX_MutT_NudA_like"/>
    <property type="match status" value="1"/>
</dbReference>
<evidence type="ECO:0000256" key="9">
    <source>
        <dbReference type="ARBA" id="ARBA00023204"/>
    </source>
</evidence>
<feature type="domain" description="Nudix hydrolase" evidence="13">
    <location>
        <begin position="27"/>
        <end position="166"/>
    </location>
</feature>
<dbReference type="InterPro" id="IPR047127">
    <property type="entry name" value="MutT-like"/>
</dbReference>
<comment type="similarity">
    <text evidence="2 12">Belongs to the Nudix hydrolase family.</text>
</comment>
<dbReference type="PANTHER" id="PTHR47707">
    <property type="entry name" value="8-OXO-DGTP DIPHOSPHATASE"/>
    <property type="match status" value="1"/>
</dbReference>
<evidence type="ECO:0000256" key="7">
    <source>
        <dbReference type="ARBA" id="ARBA00022801"/>
    </source>
</evidence>
<dbReference type="EMBL" id="JAAKZI010000001">
    <property type="protein sequence ID" value="NGN81876.1"/>
    <property type="molecule type" value="Genomic_DNA"/>
</dbReference>
<dbReference type="PRINTS" id="PR00502">
    <property type="entry name" value="NUDIXFAMILY"/>
</dbReference>
<comment type="catalytic activity">
    <reaction evidence="10">
        <text>8-oxo-dGTP + H2O = 8-oxo-dGMP + diphosphate + H(+)</text>
        <dbReference type="Rhea" id="RHEA:31575"/>
        <dbReference type="ChEBI" id="CHEBI:15377"/>
        <dbReference type="ChEBI" id="CHEBI:15378"/>
        <dbReference type="ChEBI" id="CHEBI:33019"/>
        <dbReference type="ChEBI" id="CHEBI:63224"/>
        <dbReference type="ChEBI" id="CHEBI:77896"/>
        <dbReference type="EC" id="3.6.1.55"/>
    </reaction>
</comment>
<evidence type="ECO:0000256" key="6">
    <source>
        <dbReference type="ARBA" id="ARBA00022763"/>
    </source>
</evidence>
<keyword evidence="6" id="KW-0227">DNA damage</keyword>
<evidence type="ECO:0000259" key="13">
    <source>
        <dbReference type="PROSITE" id="PS51462"/>
    </source>
</evidence>
<evidence type="ECO:0000256" key="8">
    <source>
        <dbReference type="ARBA" id="ARBA00022842"/>
    </source>
</evidence>
<keyword evidence="9" id="KW-0234">DNA repair</keyword>
<evidence type="ECO:0000256" key="4">
    <source>
        <dbReference type="ARBA" id="ARBA00022705"/>
    </source>
</evidence>
<comment type="caution">
    <text evidence="14">The sequence shown here is derived from an EMBL/GenBank/DDBJ whole genome shotgun (WGS) entry which is preliminary data.</text>
</comment>
<dbReference type="SUPFAM" id="SSF55811">
    <property type="entry name" value="Nudix"/>
    <property type="match status" value="1"/>
</dbReference>
<dbReference type="Pfam" id="PF00293">
    <property type="entry name" value="NUDIX"/>
    <property type="match status" value="1"/>
</dbReference>
<keyword evidence="3" id="KW-0515">Mutator protein</keyword>
<reference evidence="14 15" key="1">
    <citation type="submission" date="2020-02" db="EMBL/GenBank/DDBJ databases">
        <title>Genome sequence of the type strain DSM 27180 of Arthrobacter silviterrae.</title>
        <authorList>
            <person name="Gao J."/>
            <person name="Sun J."/>
        </authorList>
    </citation>
    <scope>NUCLEOTIDE SEQUENCE [LARGE SCALE GENOMIC DNA]</scope>
    <source>
        <strain evidence="14 15">DSM 27180</strain>
    </source>
</reference>
<dbReference type="Gene3D" id="3.90.79.10">
    <property type="entry name" value="Nucleoside Triphosphate Pyrophosphohydrolase"/>
    <property type="match status" value="1"/>
</dbReference>
<protein>
    <recommendedName>
        <fullName evidence="11">8-oxo-dGTP diphosphatase</fullName>
        <ecNumber evidence="11">3.6.1.55</ecNumber>
    </recommendedName>
</protein>
<proteinExistence type="inferred from homology"/>
<dbReference type="InterPro" id="IPR000086">
    <property type="entry name" value="NUDIX_hydrolase_dom"/>
</dbReference>
<evidence type="ECO:0000256" key="2">
    <source>
        <dbReference type="ARBA" id="ARBA00005582"/>
    </source>
</evidence>
<organism evidence="14 15">
    <name type="scientific">Arthrobacter silviterrae</name>
    <dbReference type="NCBI Taxonomy" id="2026658"/>
    <lineage>
        <taxon>Bacteria</taxon>
        <taxon>Bacillati</taxon>
        <taxon>Actinomycetota</taxon>
        <taxon>Actinomycetes</taxon>
        <taxon>Micrococcales</taxon>
        <taxon>Micrococcaceae</taxon>
        <taxon>Arthrobacter</taxon>
    </lineage>
</organism>
<evidence type="ECO:0000313" key="15">
    <source>
        <dbReference type="Proteomes" id="UP000479226"/>
    </source>
</evidence>
<evidence type="ECO:0000256" key="12">
    <source>
        <dbReference type="RuleBase" id="RU003476"/>
    </source>
</evidence>
<dbReference type="Proteomes" id="UP000479226">
    <property type="component" value="Unassembled WGS sequence"/>
</dbReference>
<comment type="cofactor">
    <cofactor evidence="1">
        <name>Mg(2+)</name>
        <dbReference type="ChEBI" id="CHEBI:18420"/>
    </cofactor>
</comment>
<gene>
    <name evidence="14" type="ORF">G6N77_00140</name>
</gene>
<dbReference type="EC" id="3.6.1.55" evidence="11"/>
<keyword evidence="7 12" id="KW-0378">Hydrolase</keyword>
<keyword evidence="8" id="KW-0460">Magnesium</keyword>
<evidence type="ECO:0000313" key="14">
    <source>
        <dbReference type="EMBL" id="NGN81876.1"/>
    </source>
</evidence>